<dbReference type="Proteomes" id="UP000189670">
    <property type="component" value="Unassembled WGS sequence"/>
</dbReference>
<dbReference type="Pfam" id="PF13701">
    <property type="entry name" value="DDE_Tnp_1_4"/>
    <property type="match status" value="1"/>
</dbReference>
<organism evidence="2 3">
    <name type="scientific">Candidatus Magnetoglobus multicellularis str. Araruama</name>
    <dbReference type="NCBI Taxonomy" id="890399"/>
    <lineage>
        <taxon>Bacteria</taxon>
        <taxon>Pseudomonadati</taxon>
        <taxon>Thermodesulfobacteriota</taxon>
        <taxon>Desulfobacteria</taxon>
        <taxon>Desulfobacterales</taxon>
        <taxon>Desulfobacteraceae</taxon>
        <taxon>Candidatus Magnetoglobus</taxon>
    </lineage>
</organism>
<evidence type="ECO:0000313" key="3">
    <source>
        <dbReference type="Proteomes" id="UP000189670"/>
    </source>
</evidence>
<name>A0A1V1NW37_9BACT</name>
<reference evidence="3" key="1">
    <citation type="submission" date="2012-11" db="EMBL/GenBank/DDBJ databases">
        <authorList>
            <person name="Lucero-Rivera Y.E."/>
            <person name="Tovar-Ramirez D."/>
        </authorList>
    </citation>
    <scope>NUCLEOTIDE SEQUENCE [LARGE SCALE GENOMIC DNA]</scope>
    <source>
        <strain evidence="3">Araruama</strain>
    </source>
</reference>
<accession>A0A1V1NW37</accession>
<proteinExistence type="predicted"/>
<evidence type="ECO:0000259" key="1">
    <source>
        <dbReference type="Pfam" id="PF13701"/>
    </source>
</evidence>
<dbReference type="InterPro" id="IPR025668">
    <property type="entry name" value="Tnp_DDE_dom"/>
</dbReference>
<gene>
    <name evidence="2" type="ORF">OMM_12319</name>
</gene>
<sequence>MANYLIEGFIMTILLNLDNVVLAKTGVPVTPNVGLPYMANALRHFGLPDMVNQCFNDPKNSNREIHPYNKILGSTFSLIAGGDKIEDIQKLRADNCLAHAMGFNSIMSPDTFLNFLADCNNTKNLEELNKLICLNALRKSEVQFFTYDNDATYFNSNKKCATYSYKKEKQMSGLLGFIPDLNLCTTADYRTGKVSPKTGVLNQLQDMVALAKEAGKRILNFRSDSAAHSFEIFKYCIKEHINFLSVYLKLLS</sequence>
<comment type="caution">
    <text evidence="2">The sequence shown here is derived from an EMBL/GenBank/DDBJ whole genome shotgun (WGS) entry which is preliminary data.</text>
</comment>
<evidence type="ECO:0000313" key="2">
    <source>
        <dbReference type="EMBL" id="ETR66809.1"/>
    </source>
</evidence>
<feature type="domain" description="Transposase DDE" evidence="1">
    <location>
        <begin position="19"/>
        <end position="244"/>
    </location>
</feature>
<protein>
    <recommendedName>
        <fullName evidence="1">Transposase DDE domain-containing protein</fullName>
    </recommendedName>
</protein>
<dbReference type="EMBL" id="ATBP01001737">
    <property type="protein sequence ID" value="ETR66809.1"/>
    <property type="molecule type" value="Genomic_DNA"/>
</dbReference>
<dbReference type="AlphaFoldDB" id="A0A1V1NW37"/>